<evidence type="ECO:0000313" key="4">
    <source>
        <dbReference type="EMBL" id="UYG17517.1"/>
    </source>
</evidence>
<name>A0ABY6G334_9MICO</name>
<accession>A0ABY6G334</accession>
<keyword evidence="2" id="KW-0560">Oxidoreductase</keyword>
<proteinExistence type="inferred from homology"/>
<keyword evidence="5" id="KW-1185">Reference proteome</keyword>
<dbReference type="SUPFAM" id="SSF51735">
    <property type="entry name" value="NAD(P)-binding Rossmann-fold domains"/>
    <property type="match status" value="1"/>
</dbReference>
<dbReference type="Gene3D" id="3.40.50.720">
    <property type="entry name" value="NAD(P)-binding Rossmann-like Domain"/>
    <property type="match status" value="1"/>
</dbReference>
<reference evidence="4" key="1">
    <citation type="submission" date="2022-10" db="EMBL/GenBank/DDBJ databases">
        <title>Whole-Genome Sequencing of Brachybacterium huguangmaarense BRM-3, Isolated from Betula schmidtii.</title>
        <authorList>
            <person name="Haam D."/>
        </authorList>
    </citation>
    <scope>NUCLEOTIDE SEQUENCE</scope>
    <source>
        <strain evidence="4">BRM-3</strain>
    </source>
</reference>
<evidence type="ECO:0000256" key="1">
    <source>
        <dbReference type="ARBA" id="ARBA00006484"/>
    </source>
</evidence>
<dbReference type="PANTHER" id="PTHR42760:SF133">
    <property type="entry name" value="3-OXOACYL-[ACYL-CARRIER-PROTEIN] REDUCTASE"/>
    <property type="match status" value="1"/>
</dbReference>
<evidence type="ECO:0000256" key="2">
    <source>
        <dbReference type="ARBA" id="ARBA00023002"/>
    </source>
</evidence>
<evidence type="ECO:0000256" key="3">
    <source>
        <dbReference type="SAM" id="MobiDB-lite"/>
    </source>
</evidence>
<organism evidence="4 5">
    <name type="scientific">Brachybacterium huguangmaarense</name>
    <dbReference type="NCBI Taxonomy" id="1652028"/>
    <lineage>
        <taxon>Bacteria</taxon>
        <taxon>Bacillati</taxon>
        <taxon>Actinomycetota</taxon>
        <taxon>Actinomycetes</taxon>
        <taxon>Micrococcales</taxon>
        <taxon>Dermabacteraceae</taxon>
        <taxon>Brachybacterium</taxon>
    </lineage>
</organism>
<feature type="region of interest" description="Disordered" evidence="3">
    <location>
        <begin position="1"/>
        <end position="29"/>
    </location>
</feature>
<evidence type="ECO:0000313" key="5">
    <source>
        <dbReference type="Proteomes" id="UP001164305"/>
    </source>
</evidence>
<dbReference type="Proteomes" id="UP001164305">
    <property type="component" value="Chromosome"/>
</dbReference>
<dbReference type="PRINTS" id="PR00081">
    <property type="entry name" value="GDHRDH"/>
</dbReference>
<dbReference type="RefSeq" id="WP_263594726.1">
    <property type="nucleotide sequence ID" value="NZ_CP107020.1"/>
</dbReference>
<dbReference type="PANTHER" id="PTHR42760">
    <property type="entry name" value="SHORT-CHAIN DEHYDROGENASES/REDUCTASES FAMILY MEMBER"/>
    <property type="match status" value="1"/>
</dbReference>
<dbReference type="Pfam" id="PF13561">
    <property type="entry name" value="adh_short_C2"/>
    <property type="match status" value="1"/>
</dbReference>
<dbReference type="CDD" id="cd05233">
    <property type="entry name" value="SDR_c"/>
    <property type="match status" value="1"/>
</dbReference>
<sequence>MTTVDPHAQDGAEPARTAPCPAPSVRPDPSPLRFHGAVALVVGAAHGIGAATAERLAAEGASVVAADLDLEAATARVASLPRIGEADHAAVGLDVTDRGGVDEAFAEIAERFARIDVLAHVAGGNVDHGGPAQTGDEVWEGLLDLNLMGPVRTVRAALPLLRRSDRAAIVTISSVNALVVIGGEPYAAAKSGLLAFTQNLAAHVAADGIRANAVAPGTVRTRVWHGVEGGADSLAPLYPLGRVGEAADVAAAVAFLASDEAAWITGVVLPVDGGLLLQGPGPGHG</sequence>
<feature type="compositionally biased region" description="Pro residues" evidence="3">
    <location>
        <begin position="20"/>
        <end position="29"/>
    </location>
</feature>
<dbReference type="InterPro" id="IPR002347">
    <property type="entry name" value="SDR_fam"/>
</dbReference>
<dbReference type="InterPro" id="IPR020904">
    <property type="entry name" value="Sc_DH/Rdtase_CS"/>
</dbReference>
<dbReference type="EMBL" id="CP107020">
    <property type="protein sequence ID" value="UYG17517.1"/>
    <property type="molecule type" value="Genomic_DNA"/>
</dbReference>
<comment type="similarity">
    <text evidence="1">Belongs to the short-chain dehydrogenases/reductases (SDR) family.</text>
</comment>
<protein>
    <submittedName>
        <fullName evidence="4">SDR family oxidoreductase</fullName>
    </submittedName>
</protein>
<gene>
    <name evidence="4" type="ORF">BRM3_03555</name>
</gene>
<dbReference type="PROSITE" id="PS00061">
    <property type="entry name" value="ADH_SHORT"/>
    <property type="match status" value="1"/>
</dbReference>
<dbReference type="PRINTS" id="PR00080">
    <property type="entry name" value="SDRFAMILY"/>
</dbReference>
<dbReference type="InterPro" id="IPR036291">
    <property type="entry name" value="NAD(P)-bd_dom_sf"/>
</dbReference>